<dbReference type="AlphaFoldDB" id="A0A834HSH3"/>
<dbReference type="GO" id="GO:0090263">
    <property type="term" value="P:positive regulation of canonical Wnt signaling pathway"/>
    <property type="evidence" value="ECO:0007669"/>
    <property type="project" value="TreeGrafter"/>
</dbReference>
<accession>A0A834HSH3</accession>
<dbReference type="GO" id="GO:0005576">
    <property type="term" value="C:extracellular region"/>
    <property type="evidence" value="ECO:0007669"/>
    <property type="project" value="TreeGrafter"/>
</dbReference>
<name>A0A834HSH3_RHYFE</name>
<evidence type="ECO:0008006" key="16">
    <source>
        <dbReference type="Google" id="ProtNLM"/>
    </source>
</evidence>
<dbReference type="GO" id="GO:0098552">
    <property type="term" value="C:side of membrane"/>
    <property type="evidence" value="ECO:0007669"/>
    <property type="project" value="UniProtKB-KW"/>
</dbReference>
<dbReference type="OrthoDB" id="6380619at2759"/>
<keyword evidence="3" id="KW-1003">Cell membrane</keyword>
<evidence type="ECO:0000256" key="10">
    <source>
        <dbReference type="ARBA" id="ARBA00023288"/>
    </source>
</evidence>
<comment type="similarity">
    <text evidence="2 11">Belongs to the glypican family.</text>
</comment>
<gene>
    <name evidence="14" type="ORF">GWI33_020291</name>
</gene>
<dbReference type="Proteomes" id="UP000625711">
    <property type="component" value="Unassembled WGS sequence"/>
</dbReference>
<keyword evidence="15" id="KW-1185">Reference proteome</keyword>
<dbReference type="InterPro" id="IPR001863">
    <property type="entry name" value="Glypican"/>
</dbReference>
<evidence type="ECO:0000256" key="5">
    <source>
        <dbReference type="ARBA" id="ARBA00022729"/>
    </source>
</evidence>
<evidence type="ECO:0000256" key="1">
    <source>
        <dbReference type="ARBA" id="ARBA00004609"/>
    </source>
</evidence>
<protein>
    <recommendedName>
        <fullName evidence="16">Division abnormally delayed protein</fullName>
    </recommendedName>
</protein>
<evidence type="ECO:0000256" key="3">
    <source>
        <dbReference type="ARBA" id="ARBA00022475"/>
    </source>
</evidence>
<keyword evidence="4 12" id="KW-0336">GPI-anchor</keyword>
<dbReference type="PANTHER" id="PTHR10822:SF29">
    <property type="entry name" value="DIVISION ABNORMALLY DELAYED PROTEIN"/>
    <property type="match status" value="1"/>
</dbReference>
<keyword evidence="9 12" id="KW-0357">Heparan sulfate</keyword>
<feature type="region of interest" description="Disordered" evidence="13">
    <location>
        <begin position="508"/>
        <end position="580"/>
    </location>
</feature>
<dbReference type="EMBL" id="JAACXV010014549">
    <property type="protein sequence ID" value="KAF7266254.1"/>
    <property type="molecule type" value="Genomic_DNA"/>
</dbReference>
<dbReference type="GO" id="GO:1905475">
    <property type="term" value="P:regulation of protein localization to membrane"/>
    <property type="evidence" value="ECO:0007669"/>
    <property type="project" value="TreeGrafter"/>
</dbReference>
<comment type="function">
    <text evidence="12">Cell surface proteoglycan.</text>
</comment>
<keyword evidence="5" id="KW-0732">Signal</keyword>
<reference evidence="14" key="1">
    <citation type="submission" date="2020-08" db="EMBL/GenBank/DDBJ databases">
        <title>Genome sequencing and assembly of the red palm weevil Rhynchophorus ferrugineus.</title>
        <authorList>
            <person name="Dias G.B."/>
            <person name="Bergman C.M."/>
            <person name="Manee M."/>
        </authorList>
    </citation>
    <scope>NUCLEOTIDE SEQUENCE</scope>
    <source>
        <strain evidence="14">AA-2017</strain>
        <tissue evidence="14">Whole larva</tissue>
    </source>
</reference>
<evidence type="ECO:0000313" key="14">
    <source>
        <dbReference type="EMBL" id="KAF7266254.1"/>
    </source>
</evidence>
<evidence type="ECO:0000256" key="6">
    <source>
        <dbReference type="ARBA" id="ARBA00022974"/>
    </source>
</evidence>
<evidence type="ECO:0000256" key="4">
    <source>
        <dbReference type="ARBA" id="ARBA00022622"/>
    </source>
</evidence>
<comment type="caution">
    <text evidence="14">The sequence shown here is derived from an EMBL/GenBank/DDBJ whole genome shotgun (WGS) entry which is preliminary data.</text>
</comment>
<evidence type="ECO:0000256" key="11">
    <source>
        <dbReference type="RuleBase" id="RU003518"/>
    </source>
</evidence>
<comment type="subcellular location">
    <subcellularLocation>
        <location evidence="1 12">Cell membrane</location>
        <topology evidence="1 12">Lipid-anchor</topology>
        <topology evidence="1 12">GPI-anchor</topology>
    </subcellularLocation>
</comment>
<evidence type="ECO:0000256" key="7">
    <source>
        <dbReference type="ARBA" id="ARBA00023136"/>
    </source>
</evidence>
<evidence type="ECO:0000313" key="15">
    <source>
        <dbReference type="Proteomes" id="UP000625711"/>
    </source>
</evidence>
<organism evidence="14 15">
    <name type="scientific">Rhynchophorus ferrugineus</name>
    <name type="common">Red palm weevil</name>
    <name type="synonym">Curculio ferrugineus</name>
    <dbReference type="NCBI Taxonomy" id="354439"/>
    <lineage>
        <taxon>Eukaryota</taxon>
        <taxon>Metazoa</taxon>
        <taxon>Ecdysozoa</taxon>
        <taxon>Arthropoda</taxon>
        <taxon>Hexapoda</taxon>
        <taxon>Insecta</taxon>
        <taxon>Pterygota</taxon>
        <taxon>Neoptera</taxon>
        <taxon>Endopterygota</taxon>
        <taxon>Coleoptera</taxon>
        <taxon>Polyphaga</taxon>
        <taxon>Cucujiformia</taxon>
        <taxon>Curculionidae</taxon>
        <taxon>Dryophthorinae</taxon>
        <taxon>Rhynchophorus</taxon>
    </lineage>
</organism>
<keyword evidence="6 12" id="KW-0654">Proteoglycan</keyword>
<evidence type="ECO:0000256" key="8">
    <source>
        <dbReference type="ARBA" id="ARBA00023180"/>
    </source>
</evidence>
<dbReference type="GO" id="GO:0009986">
    <property type="term" value="C:cell surface"/>
    <property type="evidence" value="ECO:0007669"/>
    <property type="project" value="TreeGrafter"/>
</dbReference>
<keyword evidence="7 12" id="KW-0472">Membrane</keyword>
<sequence length="609" mass="67968">MGLLHDNTPVHTKTNGVRPLRFLKERTINHWTADSPDLSLSDVPPDHGLEYESLSSWERRYLSCLYRLRGSGSICGGHCCDHDAESVLKDQGRKDFVTLLKHNTRSLLGPINRTSSIIQNHVWELTTQSENRTLILFSQVYNAMAELAVQPIETFYTDIRNYVKIDPLDQKPTNTPTDIANSVDRFFTDLFPLAYHGQTGFSSGDFTPEFKQCLKDNMDVIAPFSDFPKQVSESLSKSLEATRLLLQALSTGIDVLNSTYTMIIDEHTSTNSECHEALLKMTYCPRCLALSKNSRPCSDYCLNVMRGCLNKYVAELDIPWNSYVEGIESLINALKRNSNEAGTNVDLAIKNLDVHISSAIMNTMSKIKEIDSRVKMSCKIPQYKQTTEVRTSDTSKDSVQLRQPNSRIFPHFPVAHVTLFLSTMAKTKGFYANLADNLCSEESFAEQRGKVCWNGERIAEYTKTVVDVGQMQKYNPEVKTSPDSQSLDPKIANLVDKLRHVHHMAVTSLGPNYSDPDYMQRDGVDGSGSGNGPDFEDDDEYSRGSGSGHGPIESDGDEETPRVFTNTGTAPGKPEQNEPTVTLSSAIARIPSLLVLLPSIFFICTGMRN</sequence>
<evidence type="ECO:0000256" key="2">
    <source>
        <dbReference type="ARBA" id="ARBA00010260"/>
    </source>
</evidence>
<dbReference type="GO" id="GO:0005886">
    <property type="term" value="C:plasma membrane"/>
    <property type="evidence" value="ECO:0007669"/>
    <property type="project" value="UniProtKB-SubCell"/>
</dbReference>
<dbReference type="GO" id="GO:0016477">
    <property type="term" value="P:cell migration"/>
    <property type="evidence" value="ECO:0007669"/>
    <property type="project" value="TreeGrafter"/>
</dbReference>
<evidence type="ECO:0000256" key="12">
    <source>
        <dbReference type="RuleBase" id="RU003519"/>
    </source>
</evidence>
<evidence type="ECO:0000256" key="13">
    <source>
        <dbReference type="SAM" id="MobiDB-lite"/>
    </source>
</evidence>
<keyword evidence="10 12" id="KW-0449">Lipoprotein</keyword>
<dbReference type="PANTHER" id="PTHR10822">
    <property type="entry name" value="GLYPICAN"/>
    <property type="match status" value="1"/>
</dbReference>
<evidence type="ECO:0000256" key="9">
    <source>
        <dbReference type="ARBA" id="ARBA00023207"/>
    </source>
</evidence>
<dbReference type="Pfam" id="PF01153">
    <property type="entry name" value="Glypican"/>
    <property type="match status" value="1"/>
</dbReference>
<proteinExistence type="inferred from homology"/>
<keyword evidence="8" id="KW-0325">Glycoprotein</keyword>